<dbReference type="Proteomes" id="UP000274131">
    <property type="component" value="Unassembled WGS sequence"/>
</dbReference>
<accession>A0A0N4UWN2</accession>
<name>A0A0N4UWN2_ENTVE</name>
<dbReference type="Pfam" id="PF20434">
    <property type="entry name" value="BD-FAE"/>
    <property type="match status" value="1"/>
</dbReference>
<dbReference type="SUPFAM" id="SSF53474">
    <property type="entry name" value="alpha/beta-Hydrolases"/>
    <property type="match status" value="1"/>
</dbReference>
<sequence length="280" mass="31486">MKKCEHQNELPYLDCLYSPSHWSKSPPNHVIDDHMTAVQQCFRRIKECVPVKFDVPYGDTERQKVDIWGDEDKSQKAVVLFHGGYWVAEDRKDLTAPVKPLVDNGYVVACVGYEYATGGQLLACVKQAAKALQFLQMRWSEKKLAAGGFCAGAHLVCSALRFLPADHLYRKLILISMICKLQELPQTYIGRDISLTVEDAEELSIKSLRNFNGSVLIIYGSMDTPNFIRQNNELVEVLRHSGLNVTLKVVDNEDHFSLNHSFADSSSAAMKAVSNFLDSE</sequence>
<keyword evidence="4" id="KW-1185">Reference proteome</keyword>
<organism evidence="5">
    <name type="scientific">Enterobius vermicularis</name>
    <name type="common">Human pinworm</name>
    <dbReference type="NCBI Taxonomy" id="51028"/>
    <lineage>
        <taxon>Eukaryota</taxon>
        <taxon>Metazoa</taxon>
        <taxon>Ecdysozoa</taxon>
        <taxon>Nematoda</taxon>
        <taxon>Chromadorea</taxon>
        <taxon>Rhabditida</taxon>
        <taxon>Spirurina</taxon>
        <taxon>Oxyuridomorpha</taxon>
        <taxon>Oxyuroidea</taxon>
        <taxon>Oxyuridae</taxon>
        <taxon>Enterobius</taxon>
    </lineage>
</organism>
<reference evidence="5" key="1">
    <citation type="submission" date="2017-02" db="UniProtKB">
        <authorList>
            <consortium name="WormBaseParasite"/>
        </authorList>
    </citation>
    <scope>IDENTIFICATION</scope>
</reference>
<evidence type="ECO:0000259" key="2">
    <source>
        <dbReference type="Pfam" id="PF20434"/>
    </source>
</evidence>
<evidence type="ECO:0000313" key="5">
    <source>
        <dbReference type="WBParaSite" id="EVEC_0000191001-mRNA-1"/>
    </source>
</evidence>
<dbReference type="InterPro" id="IPR050300">
    <property type="entry name" value="GDXG_lipolytic_enzyme"/>
</dbReference>
<protein>
    <submittedName>
        <fullName evidence="5">Abhydrolase_3 domain-containing protein</fullName>
    </submittedName>
</protein>
<keyword evidence="1" id="KW-0378">Hydrolase</keyword>
<dbReference type="Gene3D" id="3.40.50.1820">
    <property type="entry name" value="alpha/beta hydrolase"/>
    <property type="match status" value="1"/>
</dbReference>
<dbReference type="OrthoDB" id="433474at2759"/>
<evidence type="ECO:0000313" key="4">
    <source>
        <dbReference type="Proteomes" id="UP000274131"/>
    </source>
</evidence>
<proteinExistence type="predicted"/>
<dbReference type="PANTHER" id="PTHR48081:SF33">
    <property type="entry name" value="KYNURENINE FORMAMIDASE"/>
    <property type="match status" value="1"/>
</dbReference>
<dbReference type="EMBL" id="UXUI01007239">
    <property type="protein sequence ID" value="VDD86475.1"/>
    <property type="molecule type" value="Genomic_DNA"/>
</dbReference>
<dbReference type="PANTHER" id="PTHR48081">
    <property type="entry name" value="AB HYDROLASE SUPERFAMILY PROTEIN C4A8.06C"/>
    <property type="match status" value="1"/>
</dbReference>
<dbReference type="AlphaFoldDB" id="A0A0N4UWN2"/>
<reference evidence="3 4" key="2">
    <citation type="submission" date="2018-10" db="EMBL/GenBank/DDBJ databases">
        <authorList>
            <consortium name="Pathogen Informatics"/>
        </authorList>
    </citation>
    <scope>NUCLEOTIDE SEQUENCE [LARGE SCALE GENOMIC DNA]</scope>
</reference>
<dbReference type="InterPro" id="IPR049492">
    <property type="entry name" value="BD-FAE-like_dom"/>
</dbReference>
<dbReference type="WBParaSite" id="EVEC_0000191001-mRNA-1">
    <property type="protein sequence ID" value="EVEC_0000191001-mRNA-1"/>
    <property type="gene ID" value="EVEC_0000191001"/>
</dbReference>
<evidence type="ECO:0000256" key="1">
    <source>
        <dbReference type="ARBA" id="ARBA00022801"/>
    </source>
</evidence>
<evidence type="ECO:0000313" key="3">
    <source>
        <dbReference type="EMBL" id="VDD86475.1"/>
    </source>
</evidence>
<dbReference type="InterPro" id="IPR029058">
    <property type="entry name" value="AB_hydrolase_fold"/>
</dbReference>
<feature type="domain" description="BD-FAE-like" evidence="2">
    <location>
        <begin position="72"/>
        <end position="156"/>
    </location>
</feature>
<dbReference type="STRING" id="51028.A0A0N4UWN2"/>
<gene>
    <name evidence="3" type="ORF">EVEC_LOCUS1618</name>
</gene>
<dbReference type="GO" id="GO:0004061">
    <property type="term" value="F:arylformamidase activity"/>
    <property type="evidence" value="ECO:0007669"/>
    <property type="project" value="TreeGrafter"/>
</dbReference>